<keyword evidence="2" id="KW-1185">Reference proteome</keyword>
<evidence type="ECO:0000313" key="2">
    <source>
        <dbReference type="Proteomes" id="UP001501116"/>
    </source>
</evidence>
<evidence type="ECO:0000313" key="1">
    <source>
        <dbReference type="EMBL" id="GAA1986449.1"/>
    </source>
</evidence>
<organism evidence="1 2">
    <name type="scientific">Amycolatopsis minnesotensis</name>
    <dbReference type="NCBI Taxonomy" id="337894"/>
    <lineage>
        <taxon>Bacteria</taxon>
        <taxon>Bacillati</taxon>
        <taxon>Actinomycetota</taxon>
        <taxon>Actinomycetes</taxon>
        <taxon>Pseudonocardiales</taxon>
        <taxon>Pseudonocardiaceae</taxon>
        <taxon>Amycolatopsis</taxon>
    </lineage>
</organism>
<protein>
    <submittedName>
        <fullName evidence="1">Uncharacterized protein</fullName>
    </submittedName>
</protein>
<dbReference type="EMBL" id="BAAANN010000044">
    <property type="protein sequence ID" value="GAA1986449.1"/>
    <property type="molecule type" value="Genomic_DNA"/>
</dbReference>
<gene>
    <name evidence="1" type="ORF">GCM10009754_75450</name>
</gene>
<proteinExistence type="predicted"/>
<comment type="caution">
    <text evidence="1">The sequence shown here is derived from an EMBL/GenBank/DDBJ whole genome shotgun (WGS) entry which is preliminary data.</text>
</comment>
<sequence>MSIPEQVARLTSVLERIPMGLLSELAESEPMTGIEQADNEMAPLNGEIFAVLDHTGLGTMATGAVSDACAKLAQAREAYGIVRMYLGDARDAAEQARQALTRAVEQHSA</sequence>
<name>A0ABN2SGP0_9PSEU</name>
<reference evidence="1 2" key="1">
    <citation type="journal article" date="2019" name="Int. J. Syst. Evol. Microbiol.">
        <title>The Global Catalogue of Microorganisms (GCM) 10K type strain sequencing project: providing services to taxonomists for standard genome sequencing and annotation.</title>
        <authorList>
            <consortium name="The Broad Institute Genomics Platform"/>
            <consortium name="The Broad Institute Genome Sequencing Center for Infectious Disease"/>
            <person name="Wu L."/>
            <person name="Ma J."/>
        </authorList>
    </citation>
    <scope>NUCLEOTIDE SEQUENCE [LARGE SCALE GENOMIC DNA]</scope>
    <source>
        <strain evidence="1 2">JCM 14545</strain>
    </source>
</reference>
<accession>A0ABN2SGP0</accession>
<dbReference type="Proteomes" id="UP001501116">
    <property type="component" value="Unassembled WGS sequence"/>
</dbReference>
<dbReference type="RefSeq" id="WP_344429979.1">
    <property type="nucleotide sequence ID" value="NZ_BAAANN010000044.1"/>
</dbReference>